<evidence type="ECO:0000313" key="2">
    <source>
        <dbReference type="Proteomes" id="UP000828048"/>
    </source>
</evidence>
<keyword evidence="2" id="KW-1185">Reference proteome</keyword>
<protein>
    <submittedName>
        <fullName evidence="1">Uncharacterized protein</fullName>
    </submittedName>
</protein>
<accession>A0ACB7XET3</accession>
<sequence>MSTDGKLFLKPGSLARDKRRYLKIRKDLIKSNSEKFDALGLHKWANPFSHSTQRMNNVTSTKGKRTNDDDNDYEPSDGEDGMSSDGEDDECSKDQMASAQKRRRLPAGRMTDVLEPQLTSSEPCARPPSPCINNQENLQPDQVMQMASTQKHARLRVGRMTDVLEPRVTSSEPHARPPPPCINNQPHLQPEPQVQAKQARCPVAPMSTILQHLPTASEEQEQHQSPRSNHGFHSPSDDGQRKGKGRGPARPNAKWGTGEKLVIDLNEVDIPIGDTAGPLQSQLGILARNGNLAPLTFTDWRARELRPYKERIWAEVKANVDTPNVFKHNCLRSVGKKWRDWKEELKKDFYDIYDNDEDRLANCPDRVDPDQWSILVKFWGTKTAKRRLKEGASQIPPDSSERAALREELFTEVLKPDRNGWLRTYGLGPCRSQVFGTRYTRSQDQRIKDQLHAEVRQEVLAEVGGEIDLLKREYARMAAHMAGIGHPLPPSPNGNGDGDRDVGGDHTQSMSKHN</sequence>
<dbReference type="Proteomes" id="UP000828048">
    <property type="component" value="Chromosome 6"/>
</dbReference>
<comment type="caution">
    <text evidence="1">The sequence shown here is derived from an EMBL/GenBank/DDBJ whole genome shotgun (WGS) entry which is preliminary data.</text>
</comment>
<gene>
    <name evidence="1" type="ORF">Vadar_032318</name>
</gene>
<name>A0ACB7XET3_9ERIC</name>
<reference evidence="1 2" key="1">
    <citation type="journal article" date="2021" name="Hortic Res">
        <title>High-quality reference genome and annotation aids understanding of berry development for evergreen blueberry (Vaccinium darrowii).</title>
        <authorList>
            <person name="Yu J."/>
            <person name="Hulse-Kemp A.M."/>
            <person name="Babiker E."/>
            <person name="Staton M."/>
        </authorList>
    </citation>
    <scope>NUCLEOTIDE SEQUENCE [LARGE SCALE GENOMIC DNA]</scope>
    <source>
        <strain evidence="2">cv. NJ 8807/NJ 8810</strain>
        <tissue evidence="1">Young leaf</tissue>
    </source>
</reference>
<evidence type="ECO:0000313" key="1">
    <source>
        <dbReference type="EMBL" id="KAH7838889.1"/>
    </source>
</evidence>
<proteinExistence type="predicted"/>
<dbReference type="EMBL" id="CM037156">
    <property type="protein sequence ID" value="KAH7838889.1"/>
    <property type="molecule type" value="Genomic_DNA"/>
</dbReference>
<organism evidence="1 2">
    <name type="scientific">Vaccinium darrowii</name>
    <dbReference type="NCBI Taxonomy" id="229202"/>
    <lineage>
        <taxon>Eukaryota</taxon>
        <taxon>Viridiplantae</taxon>
        <taxon>Streptophyta</taxon>
        <taxon>Embryophyta</taxon>
        <taxon>Tracheophyta</taxon>
        <taxon>Spermatophyta</taxon>
        <taxon>Magnoliopsida</taxon>
        <taxon>eudicotyledons</taxon>
        <taxon>Gunneridae</taxon>
        <taxon>Pentapetalae</taxon>
        <taxon>asterids</taxon>
        <taxon>Ericales</taxon>
        <taxon>Ericaceae</taxon>
        <taxon>Vaccinioideae</taxon>
        <taxon>Vaccinieae</taxon>
        <taxon>Vaccinium</taxon>
    </lineage>
</organism>